<dbReference type="EMBL" id="NFKK01000003">
    <property type="protein sequence ID" value="OUP53808.1"/>
    <property type="molecule type" value="Genomic_DNA"/>
</dbReference>
<dbReference type="NCBIfam" id="NF045650">
    <property type="entry name" value="CD1247_Nterm"/>
    <property type="match status" value="1"/>
</dbReference>
<dbReference type="RefSeq" id="WP_087371165.1">
    <property type="nucleotide sequence ID" value="NZ_JBGKLX010000002.1"/>
</dbReference>
<protein>
    <recommendedName>
        <fullName evidence="4">TFIIB-type domain-containing protein</fullName>
    </recommendedName>
</protein>
<proteinExistence type="predicted"/>
<evidence type="ECO:0008006" key="4">
    <source>
        <dbReference type="Google" id="ProtNLM"/>
    </source>
</evidence>
<dbReference type="InterPro" id="IPR054688">
    <property type="entry name" value="CD1247_N"/>
</dbReference>
<comment type="caution">
    <text evidence="2">The sequence shown here is derived from an EMBL/GenBank/DDBJ whole genome shotgun (WGS) entry which is preliminary data.</text>
</comment>
<accession>A0A1Y4LAQ7</accession>
<feature type="coiled-coil region" evidence="1">
    <location>
        <begin position="32"/>
        <end position="70"/>
    </location>
</feature>
<sequence>MTVTERVAYLKGLFEGLEIDTEKKEGKLLSGMLSALDELAEAVTTLKQQNEELLDELDDVYEELSAITEDFLLDDDDTEDEIAPDPDQDLYQVVCPTCGEIIYLDQDMLGAGSIVCNACGEELEFDLSELDNEEEV</sequence>
<keyword evidence="1" id="KW-0175">Coiled coil</keyword>
<evidence type="ECO:0000313" key="2">
    <source>
        <dbReference type="EMBL" id="OUP53808.1"/>
    </source>
</evidence>
<dbReference type="Proteomes" id="UP000195897">
    <property type="component" value="Unassembled WGS sequence"/>
</dbReference>
<name>A0A1Y4LAQ7_9FIRM</name>
<reference evidence="3" key="1">
    <citation type="submission" date="2017-04" db="EMBL/GenBank/DDBJ databases">
        <title>Function of individual gut microbiota members based on whole genome sequencing of pure cultures obtained from chicken caecum.</title>
        <authorList>
            <person name="Medvecky M."/>
            <person name="Cejkova D."/>
            <person name="Polansky O."/>
            <person name="Karasova D."/>
            <person name="Kubasova T."/>
            <person name="Cizek A."/>
            <person name="Rychlik I."/>
        </authorList>
    </citation>
    <scope>NUCLEOTIDE SEQUENCE [LARGE SCALE GENOMIC DNA]</scope>
    <source>
        <strain evidence="3">An180</strain>
    </source>
</reference>
<dbReference type="AlphaFoldDB" id="A0A1Y4LAQ7"/>
<gene>
    <name evidence="2" type="ORF">B5F17_04270</name>
</gene>
<organism evidence="2 3">
    <name type="scientific">Butyricicoccus pullicaecorum</name>
    <dbReference type="NCBI Taxonomy" id="501571"/>
    <lineage>
        <taxon>Bacteria</taxon>
        <taxon>Bacillati</taxon>
        <taxon>Bacillota</taxon>
        <taxon>Clostridia</taxon>
        <taxon>Eubacteriales</taxon>
        <taxon>Butyricicoccaceae</taxon>
        <taxon>Butyricicoccus</taxon>
    </lineage>
</organism>
<evidence type="ECO:0000313" key="3">
    <source>
        <dbReference type="Proteomes" id="UP000195897"/>
    </source>
</evidence>
<evidence type="ECO:0000256" key="1">
    <source>
        <dbReference type="SAM" id="Coils"/>
    </source>
</evidence>